<dbReference type="Gene3D" id="3.40.50.620">
    <property type="entry name" value="HUPs"/>
    <property type="match status" value="1"/>
</dbReference>
<proteinExistence type="predicted"/>
<dbReference type="InterPro" id="IPR014729">
    <property type="entry name" value="Rossmann-like_a/b/a_fold"/>
</dbReference>
<dbReference type="AlphaFoldDB" id="A0A553BQP0"/>
<reference evidence="2 3" key="1">
    <citation type="submission" date="2019-07" db="EMBL/GenBank/DDBJ databases">
        <title>Novel species of Flavobacterium.</title>
        <authorList>
            <person name="Liu Q."/>
            <person name="Xin Y.-H."/>
        </authorList>
    </citation>
    <scope>NUCLEOTIDE SEQUENCE [LARGE SCALE GENOMIC DNA]</scope>
    <source>
        <strain evidence="2 3">GSR22</strain>
    </source>
</reference>
<dbReference type="Pfam" id="PF01507">
    <property type="entry name" value="PAPS_reduct"/>
    <property type="match status" value="1"/>
</dbReference>
<dbReference type="EMBL" id="VJZL01000010">
    <property type="protein sequence ID" value="TRX10556.1"/>
    <property type="molecule type" value="Genomic_DNA"/>
</dbReference>
<dbReference type="RefSeq" id="WP_144064729.1">
    <property type="nucleotide sequence ID" value="NZ_VJZL01000010.1"/>
</dbReference>
<sequence length="313" mass="37728">MSKYLSDDRRVGLISFSGGETSAFMLWWLLNNKKSEYRFKIVFANTGRENNETLDFIKKCAEHFGVEIIWIESNIWGNVREKTKHVVVNYETATRNQDWKKRDNTPYEEMVKKYGLPNIANRFSTRELKDRPIQSYMRSLGFKDLDYDIFIGIRYDELDRMIDETKNPRNFIYPLIKWMKWTKKHINFWWSQMPFRLPLKGWEGNCCDCYKKVLEKLMQIMIDDAWKFEFPEYLEWKYEYYIPESRIEKMVSNLKPIPSGPFRLFRDNHSVNDIRQKAKKLKKKIKDDTVDVSFQIKLFEESESCEVFSKCGS</sequence>
<evidence type="ECO:0000313" key="2">
    <source>
        <dbReference type="EMBL" id="TRX10556.1"/>
    </source>
</evidence>
<dbReference type="GO" id="GO:0003824">
    <property type="term" value="F:catalytic activity"/>
    <property type="evidence" value="ECO:0007669"/>
    <property type="project" value="InterPro"/>
</dbReference>
<name>A0A553BQP0_9FLAO</name>
<dbReference type="SUPFAM" id="SSF52402">
    <property type="entry name" value="Adenine nucleotide alpha hydrolases-like"/>
    <property type="match status" value="1"/>
</dbReference>
<dbReference type="Proteomes" id="UP000318669">
    <property type="component" value="Unassembled WGS sequence"/>
</dbReference>
<gene>
    <name evidence="2" type="ORF">FNW11_07485</name>
</gene>
<feature type="domain" description="Phosphoadenosine phosphosulphate reductase" evidence="1">
    <location>
        <begin position="14"/>
        <end position="92"/>
    </location>
</feature>
<dbReference type="InterPro" id="IPR002500">
    <property type="entry name" value="PAPS_reduct_dom"/>
</dbReference>
<protein>
    <recommendedName>
        <fullName evidence="1">Phosphoadenosine phosphosulphate reductase domain-containing protein</fullName>
    </recommendedName>
</protein>
<comment type="caution">
    <text evidence="2">The sequence shown here is derived from an EMBL/GenBank/DDBJ whole genome shotgun (WGS) entry which is preliminary data.</text>
</comment>
<evidence type="ECO:0000313" key="3">
    <source>
        <dbReference type="Proteomes" id="UP000318669"/>
    </source>
</evidence>
<organism evidence="2 3">
    <name type="scientific">Flavobacterium gawalongense</name>
    <dbReference type="NCBI Taxonomy" id="2594432"/>
    <lineage>
        <taxon>Bacteria</taxon>
        <taxon>Pseudomonadati</taxon>
        <taxon>Bacteroidota</taxon>
        <taxon>Flavobacteriia</taxon>
        <taxon>Flavobacteriales</taxon>
        <taxon>Flavobacteriaceae</taxon>
        <taxon>Flavobacterium</taxon>
    </lineage>
</organism>
<accession>A0A553BQP0</accession>
<dbReference type="OrthoDB" id="9774475at2"/>
<evidence type="ECO:0000259" key="1">
    <source>
        <dbReference type="Pfam" id="PF01507"/>
    </source>
</evidence>